<dbReference type="AlphaFoldDB" id="A0A837CDK4"/>
<dbReference type="Proteomes" id="UP000024900">
    <property type="component" value="Unassembled WGS sequence"/>
</dbReference>
<reference evidence="1 2" key="1">
    <citation type="journal article" date="2014" name="BMC Genomics">
        <title>Comparative genomics of Bradyrhizobium japonicum CPAC 15 and Bradyrhizobium diazoefficiens CPAC 7: elite model strains for understanding symbiotic performance with soybean.</title>
        <authorList>
            <person name="Siqueira A.F."/>
            <person name="Ormeno-Orrillo E."/>
            <person name="Souza R.C."/>
            <person name="Rodrigues E.P."/>
            <person name="Almeida L.G."/>
            <person name="Barcellos F.G."/>
            <person name="Batista J.S."/>
            <person name="Nakatami A.S."/>
            <person name="Martinez-Romero E."/>
            <person name="Vasconcelos A.T."/>
            <person name="Hungria M."/>
        </authorList>
    </citation>
    <scope>NUCLEOTIDE SEQUENCE [LARGE SCALE GENOMIC DNA]</scope>
    <source>
        <strain evidence="1 2">SEMIA 5080</strain>
    </source>
</reference>
<sequence length="128" mass="14710">MQIRNTMELVEQVARFKAPKYLSAYMDVLHMHLRQINREDLIDHGLDIGTQLEFGISSRTLLSLMELGLSRMSAVALYEKTDLSKEECVAWVTEREGQLEAMDFPVIIVRELRERLLPLDDVDSNSTA</sequence>
<evidence type="ECO:0000313" key="1">
    <source>
        <dbReference type="EMBL" id="KGJ67386.1"/>
    </source>
</evidence>
<name>A0A837CDK4_9BRAD</name>
<dbReference type="EMBL" id="ADOU02000005">
    <property type="protein sequence ID" value="KGJ67386.1"/>
    <property type="molecule type" value="Genomic_DNA"/>
</dbReference>
<accession>A0A837CDK4</accession>
<comment type="caution">
    <text evidence="1">The sequence shown here is derived from an EMBL/GenBank/DDBJ whole genome shotgun (WGS) entry which is preliminary data.</text>
</comment>
<proteinExistence type="predicted"/>
<protein>
    <submittedName>
        <fullName evidence="1">Uncharacterized protein</fullName>
    </submittedName>
</protein>
<organism evidence="1 2">
    <name type="scientific">Bradyrhizobium diazoefficiens SEMIA 5080</name>
    <dbReference type="NCBI Taxonomy" id="754504"/>
    <lineage>
        <taxon>Bacteria</taxon>
        <taxon>Pseudomonadati</taxon>
        <taxon>Pseudomonadota</taxon>
        <taxon>Alphaproteobacteria</taxon>
        <taxon>Hyphomicrobiales</taxon>
        <taxon>Nitrobacteraceae</taxon>
        <taxon>Bradyrhizobium</taxon>
    </lineage>
</organism>
<gene>
    <name evidence="1" type="ORF">BJA5080_07752</name>
</gene>
<evidence type="ECO:0000313" key="2">
    <source>
        <dbReference type="Proteomes" id="UP000024900"/>
    </source>
</evidence>